<dbReference type="EMBL" id="BK016121">
    <property type="protein sequence ID" value="DAF96793.1"/>
    <property type="molecule type" value="Genomic_DNA"/>
</dbReference>
<name>A0A8S5UQL8_9CAUD</name>
<sequence>MTLRDLARRFQECFESLDKNSVEEEDLILSMITSTKDGQECSQLAIHGSTKNIAKAICLNMEEDEDFAKIILVAAEAFQTMNKIRSMSEEKGNKKDFATLLNNLKLQN</sequence>
<accession>A0A8S5UQL8</accession>
<protein>
    <submittedName>
        <fullName evidence="1">Uncharacterized protein</fullName>
    </submittedName>
</protein>
<evidence type="ECO:0000313" key="1">
    <source>
        <dbReference type="EMBL" id="DAF96793.1"/>
    </source>
</evidence>
<reference evidence="1" key="1">
    <citation type="journal article" date="2021" name="Proc. Natl. Acad. Sci. U.S.A.">
        <title>A Catalog of Tens of Thousands of Viruses from Human Metagenomes Reveals Hidden Associations with Chronic Diseases.</title>
        <authorList>
            <person name="Tisza M.J."/>
            <person name="Buck C.B."/>
        </authorList>
    </citation>
    <scope>NUCLEOTIDE SEQUENCE</scope>
    <source>
        <strain evidence="1">CtQyH19</strain>
    </source>
</reference>
<organism evidence="1">
    <name type="scientific">Podoviridae sp. ctQyH19</name>
    <dbReference type="NCBI Taxonomy" id="2825249"/>
    <lineage>
        <taxon>Viruses</taxon>
        <taxon>Duplodnaviria</taxon>
        <taxon>Heunggongvirae</taxon>
        <taxon>Uroviricota</taxon>
        <taxon>Caudoviricetes</taxon>
    </lineage>
</organism>
<proteinExistence type="predicted"/>